<gene>
    <name evidence="4" type="ORF">MBJ925_LOCUS24336</name>
    <name evidence="3" type="ORF">WKI299_LOCUS6081</name>
    <name evidence="2" type="ORF">XDN619_LOCUS1522</name>
</gene>
<evidence type="ECO:0000313" key="5">
    <source>
        <dbReference type="Proteomes" id="UP000663856"/>
    </source>
</evidence>
<sequence>MHPSRRHHFLNVARSMNNYVIASSHHYYQRQYYRSMQDRVNYLTMHRRQALADVGLSGLFAYGLNYIGMPPSVVNFGYRVGYFFDTWFQSVNIVLRFFVFVLNQIFKQALPI</sequence>
<dbReference type="EMBL" id="CAJNRG010000071">
    <property type="protein sequence ID" value="CAF1963959.1"/>
    <property type="molecule type" value="Genomic_DNA"/>
</dbReference>
<evidence type="ECO:0000313" key="4">
    <source>
        <dbReference type="EMBL" id="CAF2112045.1"/>
    </source>
</evidence>
<evidence type="ECO:0000313" key="3">
    <source>
        <dbReference type="EMBL" id="CAF2026259.1"/>
    </source>
</evidence>
<organism evidence="3 5">
    <name type="scientific">Rotaria magnacalcarata</name>
    <dbReference type="NCBI Taxonomy" id="392030"/>
    <lineage>
        <taxon>Eukaryota</taxon>
        <taxon>Metazoa</taxon>
        <taxon>Spiralia</taxon>
        <taxon>Gnathifera</taxon>
        <taxon>Rotifera</taxon>
        <taxon>Eurotatoria</taxon>
        <taxon>Bdelloidea</taxon>
        <taxon>Philodinida</taxon>
        <taxon>Philodinidae</taxon>
        <taxon>Rotaria</taxon>
    </lineage>
</organism>
<accession>A0A816N4D9</accession>
<dbReference type="EMBL" id="CAJNRE010012640">
    <property type="protein sequence ID" value="CAF2112045.1"/>
    <property type="molecule type" value="Genomic_DNA"/>
</dbReference>
<dbReference type="Proteomes" id="UP000663887">
    <property type="component" value="Unassembled WGS sequence"/>
</dbReference>
<name>A0A816N4D9_9BILA</name>
<proteinExistence type="predicted"/>
<keyword evidence="1" id="KW-1133">Transmembrane helix</keyword>
<dbReference type="AlphaFoldDB" id="A0A816N4D9"/>
<dbReference type="Proteomes" id="UP000663856">
    <property type="component" value="Unassembled WGS sequence"/>
</dbReference>
<evidence type="ECO:0000313" key="2">
    <source>
        <dbReference type="EMBL" id="CAF1963959.1"/>
    </source>
</evidence>
<dbReference type="Proteomes" id="UP000663824">
    <property type="component" value="Unassembled WGS sequence"/>
</dbReference>
<comment type="caution">
    <text evidence="3">The sequence shown here is derived from an EMBL/GenBank/DDBJ whole genome shotgun (WGS) entry which is preliminary data.</text>
</comment>
<reference evidence="3" key="1">
    <citation type="submission" date="2021-02" db="EMBL/GenBank/DDBJ databases">
        <authorList>
            <person name="Nowell W R."/>
        </authorList>
    </citation>
    <scope>NUCLEOTIDE SEQUENCE</scope>
</reference>
<evidence type="ECO:0000256" key="1">
    <source>
        <dbReference type="SAM" id="Phobius"/>
    </source>
</evidence>
<dbReference type="EMBL" id="CAJNRF010001764">
    <property type="protein sequence ID" value="CAF2026259.1"/>
    <property type="molecule type" value="Genomic_DNA"/>
</dbReference>
<feature type="transmembrane region" description="Helical" evidence="1">
    <location>
        <begin position="87"/>
        <end position="106"/>
    </location>
</feature>
<feature type="transmembrane region" description="Helical" evidence="1">
    <location>
        <begin position="50"/>
        <end position="67"/>
    </location>
</feature>
<protein>
    <submittedName>
        <fullName evidence="3">Uncharacterized protein</fullName>
    </submittedName>
</protein>
<keyword evidence="1" id="KW-0472">Membrane</keyword>
<keyword evidence="1" id="KW-0812">Transmembrane</keyword>